<dbReference type="PROSITE" id="PS00356">
    <property type="entry name" value="HTH_LACI_1"/>
    <property type="match status" value="1"/>
</dbReference>
<evidence type="ECO:0000256" key="3">
    <source>
        <dbReference type="ARBA" id="ARBA00023163"/>
    </source>
</evidence>
<protein>
    <submittedName>
        <fullName evidence="5">LacI family DNA-binding transcriptional regulator</fullName>
    </submittedName>
</protein>
<dbReference type="Pfam" id="PF00356">
    <property type="entry name" value="LacI"/>
    <property type="match status" value="1"/>
</dbReference>
<dbReference type="PROSITE" id="PS50932">
    <property type="entry name" value="HTH_LACI_2"/>
    <property type="match status" value="1"/>
</dbReference>
<keyword evidence="2 5" id="KW-0238">DNA-binding</keyword>
<dbReference type="InterPro" id="IPR010982">
    <property type="entry name" value="Lambda_DNA-bd_dom_sf"/>
</dbReference>
<dbReference type="EMBL" id="JBHUME010000002">
    <property type="protein sequence ID" value="MFD2611385.1"/>
    <property type="molecule type" value="Genomic_DNA"/>
</dbReference>
<dbReference type="InterPro" id="IPR028082">
    <property type="entry name" value="Peripla_BP_I"/>
</dbReference>
<dbReference type="InterPro" id="IPR000843">
    <property type="entry name" value="HTH_LacI"/>
</dbReference>
<dbReference type="PRINTS" id="PR00036">
    <property type="entry name" value="HTHLACI"/>
</dbReference>
<dbReference type="Gene3D" id="3.40.50.2300">
    <property type="match status" value="2"/>
</dbReference>
<dbReference type="CDD" id="cd01392">
    <property type="entry name" value="HTH_LacI"/>
    <property type="match status" value="1"/>
</dbReference>
<dbReference type="GO" id="GO:0003677">
    <property type="term" value="F:DNA binding"/>
    <property type="evidence" value="ECO:0007669"/>
    <property type="project" value="UniProtKB-KW"/>
</dbReference>
<keyword evidence="3" id="KW-0804">Transcription</keyword>
<dbReference type="Pfam" id="PF00532">
    <property type="entry name" value="Peripla_BP_1"/>
    <property type="match status" value="1"/>
</dbReference>
<evidence type="ECO:0000313" key="6">
    <source>
        <dbReference type="Proteomes" id="UP001597541"/>
    </source>
</evidence>
<dbReference type="SMART" id="SM00354">
    <property type="entry name" value="HTH_LACI"/>
    <property type="match status" value="1"/>
</dbReference>
<evidence type="ECO:0000256" key="2">
    <source>
        <dbReference type="ARBA" id="ARBA00023125"/>
    </source>
</evidence>
<accession>A0ABW5P818</accession>
<dbReference type="PANTHER" id="PTHR30146">
    <property type="entry name" value="LACI-RELATED TRANSCRIPTIONAL REPRESSOR"/>
    <property type="match status" value="1"/>
</dbReference>
<dbReference type="PANTHER" id="PTHR30146:SF147">
    <property type="entry name" value="HTH-TYPE TRANSCRIPTIONAL REGULATOR DEGA"/>
    <property type="match status" value="1"/>
</dbReference>
<dbReference type="CDD" id="cd06267">
    <property type="entry name" value="PBP1_LacI_sugar_binding-like"/>
    <property type="match status" value="1"/>
</dbReference>
<dbReference type="RefSeq" id="WP_377599948.1">
    <property type="nucleotide sequence ID" value="NZ_JBHUME010000002.1"/>
</dbReference>
<dbReference type="Gene3D" id="1.10.260.40">
    <property type="entry name" value="lambda repressor-like DNA-binding domains"/>
    <property type="match status" value="1"/>
</dbReference>
<proteinExistence type="predicted"/>
<dbReference type="SUPFAM" id="SSF53822">
    <property type="entry name" value="Periplasmic binding protein-like I"/>
    <property type="match status" value="1"/>
</dbReference>
<reference evidence="6" key="1">
    <citation type="journal article" date="2019" name="Int. J. Syst. Evol. Microbiol.">
        <title>The Global Catalogue of Microorganisms (GCM) 10K type strain sequencing project: providing services to taxonomists for standard genome sequencing and annotation.</title>
        <authorList>
            <consortium name="The Broad Institute Genomics Platform"/>
            <consortium name="The Broad Institute Genome Sequencing Center for Infectious Disease"/>
            <person name="Wu L."/>
            <person name="Ma J."/>
        </authorList>
    </citation>
    <scope>NUCLEOTIDE SEQUENCE [LARGE SCALE GENOMIC DNA]</scope>
    <source>
        <strain evidence="6">KCTC 3950</strain>
    </source>
</reference>
<gene>
    <name evidence="5" type="ORF">ACFSUF_02990</name>
</gene>
<evidence type="ECO:0000259" key="4">
    <source>
        <dbReference type="PROSITE" id="PS50932"/>
    </source>
</evidence>
<name>A0ABW5P818_9BACL</name>
<evidence type="ECO:0000256" key="1">
    <source>
        <dbReference type="ARBA" id="ARBA00023015"/>
    </source>
</evidence>
<comment type="caution">
    <text evidence="5">The sequence shown here is derived from an EMBL/GenBank/DDBJ whole genome shotgun (WGS) entry which is preliminary data.</text>
</comment>
<feature type="domain" description="HTH lacI-type" evidence="4">
    <location>
        <begin position="3"/>
        <end position="57"/>
    </location>
</feature>
<sequence length="334" mass="36866">MKATIYDVAKEAGVSIATVSKVINGKGKISEKRRKEVLKIMERLQYQPSMIASALTGKKTYSIGLLVPDISNPFFSEIARSVEDQGHQLGYSLIICSTDNKDERIEKYIALLKQKKVDGIIIGTGSDQLDVLNSLSGTMPIAAIGREVPDVDMHTVVVDDYEGGRMAARHLLELGHTQFAVLSESLKLISSRERLRGFSQMLMEAGIEWSESMLKICDYRVEDGKRQALELFRQDSVPTALFCCNDMLAVGAYQAAKQEGIRIPSDLSVVSFDNTILATVTDPPLTSIAQPMEHMGKLCVDLLVDQLKIGNVAVMKQRVVLRPELVERHSTAPL</sequence>
<dbReference type="InterPro" id="IPR001761">
    <property type="entry name" value="Peripla_BP/Lac1_sug-bd_dom"/>
</dbReference>
<keyword evidence="6" id="KW-1185">Reference proteome</keyword>
<dbReference type="Proteomes" id="UP001597541">
    <property type="component" value="Unassembled WGS sequence"/>
</dbReference>
<organism evidence="5 6">
    <name type="scientific">Paenibacillus gansuensis</name>
    <dbReference type="NCBI Taxonomy" id="306542"/>
    <lineage>
        <taxon>Bacteria</taxon>
        <taxon>Bacillati</taxon>
        <taxon>Bacillota</taxon>
        <taxon>Bacilli</taxon>
        <taxon>Bacillales</taxon>
        <taxon>Paenibacillaceae</taxon>
        <taxon>Paenibacillus</taxon>
    </lineage>
</organism>
<dbReference type="SUPFAM" id="SSF47413">
    <property type="entry name" value="lambda repressor-like DNA-binding domains"/>
    <property type="match status" value="1"/>
</dbReference>
<keyword evidence="1" id="KW-0805">Transcription regulation</keyword>
<evidence type="ECO:0000313" key="5">
    <source>
        <dbReference type="EMBL" id="MFD2611385.1"/>
    </source>
</evidence>